<reference evidence="2 3" key="1">
    <citation type="submission" date="2019-04" db="EMBL/GenBank/DDBJ databases">
        <title>Genome sequence of strain shin9-1.</title>
        <authorList>
            <person name="Gao J."/>
            <person name="Sun J."/>
        </authorList>
    </citation>
    <scope>NUCLEOTIDE SEQUENCE [LARGE SCALE GENOMIC DNA]</scope>
    <source>
        <strain evidence="3">shin9-1</strain>
    </source>
</reference>
<evidence type="ECO:0000256" key="1">
    <source>
        <dbReference type="SAM" id="MobiDB-lite"/>
    </source>
</evidence>
<accession>A0A4S8NZA6</accession>
<feature type="region of interest" description="Disordered" evidence="1">
    <location>
        <begin position="1"/>
        <end position="34"/>
    </location>
</feature>
<dbReference type="OrthoDB" id="8481825at2"/>
<dbReference type="RefSeq" id="WP_136598504.1">
    <property type="nucleotide sequence ID" value="NZ_STGV01000003.1"/>
</dbReference>
<dbReference type="Proteomes" id="UP000308828">
    <property type="component" value="Unassembled WGS sequence"/>
</dbReference>
<dbReference type="EMBL" id="STGV01000003">
    <property type="protein sequence ID" value="THV23060.1"/>
    <property type="molecule type" value="Genomic_DNA"/>
</dbReference>
<gene>
    <name evidence="2" type="ORF">FAA97_10585</name>
</gene>
<keyword evidence="3" id="KW-1185">Reference proteome</keyword>
<organism evidence="2 3">
    <name type="scientific">Peteryoungia ipomoeae</name>
    <dbReference type="NCBI Taxonomy" id="1210932"/>
    <lineage>
        <taxon>Bacteria</taxon>
        <taxon>Pseudomonadati</taxon>
        <taxon>Pseudomonadota</taxon>
        <taxon>Alphaproteobacteria</taxon>
        <taxon>Hyphomicrobiales</taxon>
        <taxon>Rhizobiaceae</taxon>
        <taxon>Peteryoungia</taxon>
    </lineage>
</organism>
<evidence type="ECO:0000313" key="3">
    <source>
        <dbReference type="Proteomes" id="UP000308828"/>
    </source>
</evidence>
<dbReference type="AlphaFoldDB" id="A0A4S8NZA6"/>
<feature type="compositionally biased region" description="Basic and acidic residues" evidence="1">
    <location>
        <begin position="1"/>
        <end position="13"/>
    </location>
</feature>
<evidence type="ECO:0000313" key="2">
    <source>
        <dbReference type="EMBL" id="THV23060.1"/>
    </source>
</evidence>
<comment type="caution">
    <text evidence="2">The sequence shown here is derived from an EMBL/GenBank/DDBJ whole genome shotgun (WGS) entry which is preliminary data.</text>
</comment>
<name>A0A4S8NZA6_9HYPH</name>
<proteinExistence type="predicted"/>
<protein>
    <submittedName>
        <fullName evidence="2">Uncharacterized protein</fullName>
    </submittedName>
</protein>
<sequence>MSEKDFSGMDKKRGSSPINAGMDQPDPVSPTAGRIAEEVDVASFVKELLVSDRLIMDYLKKAEADERS</sequence>